<name>A0A3P7K9H3_LITSI</name>
<accession>A0A3P7K9H3</accession>
<evidence type="ECO:0000313" key="1">
    <source>
        <dbReference type="EMBL" id="VDM93317.1"/>
    </source>
</evidence>
<protein>
    <submittedName>
        <fullName evidence="1">Uncharacterized protein</fullName>
    </submittedName>
</protein>
<proteinExistence type="predicted"/>
<evidence type="ECO:0000313" key="2">
    <source>
        <dbReference type="Proteomes" id="UP000277928"/>
    </source>
</evidence>
<dbReference type="EMBL" id="UYRX01002564">
    <property type="protein sequence ID" value="VDM93317.1"/>
    <property type="molecule type" value="Genomic_DNA"/>
</dbReference>
<feature type="non-terminal residue" evidence="1">
    <location>
        <position position="1"/>
    </location>
</feature>
<dbReference type="Proteomes" id="UP000277928">
    <property type="component" value="Unassembled WGS sequence"/>
</dbReference>
<sequence>ADKFSFGFLRHIRLIFSRLTTCRITASEGERD</sequence>
<gene>
    <name evidence="1" type="ORF">NLS_LOCUS10131</name>
</gene>
<organism evidence="1 2">
    <name type="scientific">Litomosoides sigmodontis</name>
    <name type="common">Filarial nematode worm</name>
    <dbReference type="NCBI Taxonomy" id="42156"/>
    <lineage>
        <taxon>Eukaryota</taxon>
        <taxon>Metazoa</taxon>
        <taxon>Ecdysozoa</taxon>
        <taxon>Nematoda</taxon>
        <taxon>Chromadorea</taxon>
        <taxon>Rhabditida</taxon>
        <taxon>Spirurina</taxon>
        <taxon>Spiruromorpha</taxon>
        <taxon>Filarioidea</taxon>
        <taxon>Onchocercidae</taxon>
        <taxon>Litomosoides</taxon>
    </lineage>
</organism>
<keyword evidence="2" id="KW-1185">Reference proteome</keyword>
<dbReference type="AlphaFoldDB" id="A0A3P7K9H3"/>
<reference evidence="1 2" key="1">
    <citation type="submission" date="2018-08" db="EMBL/GenBank/DDBJ databases">
        <authorList>
            <person name="Laetsch R D."/>
            <person name="Stevens L."/>
            <person name="Kumar S."/>
            <person name="Blaxter L. M."/>
        </authorList>
    </citation>
    <scope>NUCLEOTIDE SEQUENCE [LARGE SCALE GENOMIC DNA]</scope>
</reference>